<dbReference type="Pfam" id="PF13275">
    <property type="entry name" value="S4_2"/>
    <property type="match status" value="1"/>
</dbReference>
<evidence type="ECO:0000256" key="1">
    <source>
        <dbReference type="PROSITE-ProRule" id="PRU00182"/>
    </source>
</evidence>
<evidence type="ECO:0000313" key="3">
    <source>
        <dbReference type="Proteomes" id="UP000242850"/>
    </source>
</evidence>
<gene>
    <name evidence="2" type="ORF">SAMN05660865_01453</name>
</gene>
<name>A0A1H5WFF3_9CLOT</name>
<dbReference type="AlphaFoldDB" id="A0A1H5WFF3"/>
<dbReference type="GO" id="GO:0003723">
    <property type="term" value="F:RNA binding"/>
    <property type="evidence" value="ECO:0007669"/>
    <property type="project" value="UniProtKB-KW"/>
</dbReference>
<dbReference type="RefSeq" id="WP_103896394.1">
    <property type="nucleotide sequence ID" value="NZ_FNUK01000019.1"/>
</dbReference>
<dbReference type="EMBL" id="FNUK01000019">
    <property type="protein sequence ID" value="SEF97921.1"/>
    <property type="molecule type" value="Genomic_DNA"/>
</dbReference>
<dbReference type="Gene3D" id="3.10.290.10">
    <property type="entry name" value="RNA-binding S4 domain"/>
    <property type="match status" value="1"/>
</dbReference>
<keyword evidence="1" id="KW-0694">RNA-binding</keyword>
<keyword evidence="3" id="KW-1185">Reference proteome</keyword>
<evidence type="ECO:0000313" key="2">
    <source>
        <dbReference type="EMBL" id="SEF97921.1"/>
    </source>
</evidence>
<organism evidence="2 3">
    <name type="scientific">Caloramator fervidus</name>
    <dbReference type="NCBI Taxonomy" id="29344"/>
    <lineage>
        <taxon>Bacteria</taxon>
        <taxon>Bacillati</taxon>
        <taxon>Bacillota</taxon>
        <taxon>Clostridia</taxon>
        <taxon>Eubacteriales</taxon>
        <taxon>Clostridiaceae</taxon>
        <taxon>Caloramator</taxon>
    </lineage>
</organism>
<reference evidence="3" key="1">
    <citation type="submission" date="2016-10" db="EMBL/GenBank/DDBJ databases">
        <authorList>
            <person name="Varghese N."/>
            <person name="Submissions S."/>
        </authorList>
    </citation>
    <scope>NUCLEOTIDE SEQUENCE [LARGE SCALE GENOMIC DNA]</scope>
    <source>
        <strain evidence="3">DSM 5463</strain>
    </source>
</reference>
<dbReference type="InterPro" id="IPR036986">
    <property type="entry name" value="S4_RNA-bd_sf"/>
</dbReference>
<dbReference type="Proteomes" id="UP000242850">
    <property type="component" value="Unassembled WGS sequence"/>
</dbReference>
<dbReference type="SUPFAM" id="SSF55174">
    <property type="entry name" value="Alpha-L RNA-binding motif"/>
    <property type="match status" value="1"/>
</dbReference>
<dbReference type="OrthoDB" id="9811532at2"/>
<dbReference type="CDD" id="cd00165">
    <property type="entry name" value="S4"/>
    <property type="match status" value="1"/>
</dbReference>
<proteinExistence type="predicted"/>
<sequence length="69" mass="7817">MQKIEIYTEYIKLDQFLKWVGIAETGAMAKVIIKSGDVYVNGVQTLERGKKIRKGDIIEVKNIGTFEVV</sequence>
<protein>
    <submittedName>
        <fullName evidence="2">Ribosome-associated protein</fullName>
    </submittedName>
</protein>
<dbReference type="PROSITE" id="PS50889">
    <property type="entry name" value="S4"/>
    <property type="match status" value="1"/>
</dbReference>
<accession>A0A1H5WFF3</accession>